<dbReference type="Gene3D" id="2.130.10.10">
    <property type="entry name" value="YVTN repeat-like/Quinoprotein amine dehydrogenase"/>
    <property type="match status" value="1"/>
</dbReference>
<keyword evidence="4" id="KW-0853">WD repeat</keyword>
<dbReference type="InterPro" id="IPR036322">
    <property type="entry name" value="WD40_repeat_dom_sf"/>
</dbReference>
<evidence type="ECO:0000256" key="2">
    <source>
        <dbReference type="ARBA" id="ARBA00009639"/>
    </source>
</evidence>
<keyword evidence="5" id="KW-0677">Repeat</keyword>
<feature type="compositionally biased region" description="Polar residues" evidence="6">
    <location>
        <begin position="204"/>
        <end position="213"/>
    </location>
</feature>
<dbReference type="FunFam" id="2.130.10.10:FF:000817">
    <property type="entry name" value="WGS project CABT00000000 data, contig 2.15"/>
    <property type="match status" value="1"/>
</dbReference>
<feature type="compositionally biased region" description="Low complexity" evidence="6">
    <location>
        <begin position="882"/>
        <end position="893"/>
    </location>
</feature>
<feature type="compositionally biased region" description="Polar residues" evidence="6">
    <location>
        <begin position="90"/>
        <end position="109"/>
    </location>
</feature>
<gene>
    <name evidence="8" type="ORF">AB675_9997</name>
</gene>
<dbReference type="InterPro" id="IPR045152">
    <property type="entry name" value="EDC4-like"/>
</dbReference>
<evidence type="ECO:0000256" key="6">
    <source>
        <dbReference type="SAM" id="MobiDB-lite"/>
    </source>
</evidence>
<evidence type="ECO:0000259" key="7">
    <source>
        <dbReference type="Pfam" id="PF24106"/>
    </source>
</evidence>
<feature type="compositionally biased region" description="Pro residues" evidence="6">
    <location>
        <begin position="31"/>
        <end position="42"/>
    </location>
</feature>
<feature type="compositionally biased region" description="Low complexity" evidence="6">
    <location>
        <begin position="66"/>
        <end position="75"/>
    </location>
</feature>
<evidence type="ECO:0000313" key="8">
    <source>
        <dbReference type="EMBL" id="KPI36629.1"/>
    </source>
</evidence>
<evidence type="ECO:0000256" key="3">
    <source>
        <dbReference type="ARBA" id="ARBA00022490"/>
    </source>
</evidence>
<feature type="compositionally biased region" description="Low complexity" evidence="6">
    <location>
        <begin position="908"/>
        <end position="922"/>
    </location>
</feature>
<name>A0A0N0NJH1_9EURO</name>
<dbReference type="GO" id="GO:0000932">
    <property type="term" value="C:P-body"/>
    <property type="evidence" value="ECO:0007669"/>
    <property type="project" value="UniProtKB-SubCell"/>
</dbReference>
<reference evidence="8 9" key="1">
    <citation type="submission" date="2015-06" db="EMBL/GenBank/DDBJ databases">
        <title>Draft genome of the ant-associated black yeast Phialophora attae CBS 131958.</title>
        <authorList>
            <person name="Moreno L.F."/>
            <person name="Stielow B.J."/>
            <person name="de Hoog S."/>
            <person name="Vicente V.A."/>
            <person name="Weiss V.A."/>
            <person name="de Vries M."/>
            <person name="Cruz L.M."/>
            <person name="Souza E.M."/>
        </authorList>
    </citation>
    <scope>NUCLEOTIDE SEQUENCE [LARGE SCALE GENOMIC DNA]</scope>
    <source>
        <strain evidence="8 9">CBS 131958</strain>
    </source>
</reference>
<evidence type="ECO:0000313" key="9">
    <source>
        <dbReference type="Proteomes" id="UP000038010"/>
    </source>
</evidence>
<organism evidence="8 9">
    <name type="scientific">Cyphellophora attinorum</name>
    <dbReference type="NCBI Taxonomy" id="1664694"/>
    <lineage>
        <taxon>Eukaryota</taxon>
        <taxon>Fungi</taxon>
        <taxon>Dikarya</taxon>
        <taxon>Ascomycota</taxon>
        <taxon>Pezizomycotina</taxon>
        <taxon>Eurotiomycetes</taxon>
        <taxon>Chaetothyriomycetidae</taxon>
        <taxon>Chaetothyriales</taxon>
        <taxon>Cyphellophoraceae</taxon>
        <taxon>Cyphellophora</taxon>
    </lineage>
</organism>
<dbReference type="InterPro" id="IPR055393">
    <property type="entry name" value="Beta-prop_EDC4L"/>
</dbReference>
<comment type="subcellular location">
    <subcellularLocation>
        <location evidence="1">Cytoplasm</location>
        <location evidence="1">P-body</location>
    </subcellularLocation>
</comment>
<proteinExistence type="inferred from homology"/>
<dbReference type="InterPro" id="IPR015943">
    <property type="entry name" value="WD40/YVTN_repeat-like_dom_sf"/>
</dbReference>
<dbReference type="PANTHER" id="PTHR15598">
    <property type="entry name" value="ENHANCER OF MRNA-DECAPPING PROTEIN 4"/>
    <property type="match status" value="1"/>
</dbReference>
<dbReference type="RefSeq" id="XP_017996592.1">
    <property type="nucleotide sequence ID" value="XM_018150578.1"/>
</dbReference>
<keyword evidence="3" id="KW-0963">Cytoplasm</keyword>
<dbReference type="SUPFAM" id="SSF50978">
    <property type="entry name" value="WD40 repeat-like"/>
    <property type="match status" value="1"/>
</dbReference>
<feature type="region of interest" description="Disordered" evidence="6">
    <location>
        <begin position="785"/>
        <end position="922"/>
    </location>
</feature>
<feature type="region of interest" description="Disordered" evidence="6">
    <location>
        <begin position="259"/>
        <end position="295"/>
    </location>
</feature>
<evidence type="ECO:0000256" key="4">
    <source>
        <dbReference type="ARBA" id="ARBA00022574"/>
    </source>
</evidence>
<dbReference type="STRING" id="1664694.A0A0N0NJH1"/>
<sequence>MAGSSNVGGAQSLLNLLNYGNPKSSTATSNAPPPASQTPTPAPAAQVDLLAMLRKGATPVPRDGDAAAAAPAKAQEASDEEMLKKLIGQRQPSRSTREASNGSPATPTKHNGDAVAEPPRSNGTQAGPKTEPLFTYTNPFKALQESRKATPTQATPQATPQGKASPSPVFTSPAVDAPAWPQEFPHRRMLTPRSASAKADRLARQNSVKSSGTPEPVVKEEAAEASNADLPIRSKAVEEAEKSQPAEVPASIQEKATLASEEVGWENPSKDSPPGAADEWEDAEESPSPQAERGSVPVYNFPIRPFIALTLNLASPSEVTVRDEGVMEISRLKKEFDQLDRSLAAATTKYIAYALVKNGGIRIIQQDNGSDRQVFKNSGDRVFNVSFCTTAHNAPASDHQAILGTGVSGTVYYATVSKEGNDLFAKNELDTEILSFPPWPPADEGSAGGVLKTRAKKSSRHPEYFAIGRGKSIHIIWPATAMFPKYGIGEKAREVDMELLYKERNLQIATGKAGKDFSFSEDDTLIVSLDKTGRLRFWDIRPLTDDANATSGRIEPVKVDTPLLSLMTASPSEKSWPTSVLLIDKARPYLKGGAQRYVLVGLRQNHTLQLWDIALGKAVQELNFPHESETDGVCSVNYHPQSGYIVVGHPTRNSIFFIHLSAPRYAGSSSTDQATYVSMIASKDPDAPKPESTACMSAVREISFASLGQLRSVELLSLYKATKTEKSADDPLFELYVVHAKGVTCLTITKEDLGLDAASKVVEGIDAVKAGIVSTKDLKLGSIIEESSSRARSPPEELTPAPSKSSKKKAKKAQQDTSTSVEQGEVVEVPIEEALPAESATNGVSKAEPANEEPLIAPKESKKSKKKAVQEAKVKPPSRTGSPAKTATSSAAPQLEPNVTSEPPELPPTTSAPAAPAAPTEDMAASAILQKAAHEMSITQAFRSELANLYKDIQNDRIAQDATASARQEAILRLVSQTLTNNVDKSLANIVSTQIQQGVIPGLQATVGEAVSRSLQQVLPQEVAKQLPSALQATLTGPKFAQSIQENISQKLSKSLEAQVVDTINRNVGGAVAAAAEKAASAVETRMVPLFQKLENDRRNDRERLEKFNTAIAGMVETLKSMSETQVAFQNQILLDRQQLSAAPPGVAQMSASPAPIAQPRAIKPKSAQELERDEVEALMNAGQYEDASIKWLHSAYQVELFDNLFVGFTPEYLATDASALVAFSIAVTVSKSLDTNVEARLDWIKAAVDAVDWRDPEITELSSQAPQLLDTLISKIEGST</sequence>
<feature type="region of interest" description="Disordered" evidence="6">
    <location>
        <begin position="15"/>
        <end position="231"/>
    </location>
</feature>
<keyword evidence="9" id="KW-1185">Reference proteome</keyword>
<feature type="compositionally biased region" description="Low complexity" evidence="6">
    <location>
        <begin position="149"/>
        <end position="161"/>
    </location>
</feature>
<dbReference type="VEuPathDB" id="FungiDB:AB675_9997"/>
<dbReference type="Proteomes" id="UP000038010">
    <property type="component" value="Unassembled WGS sequence"/>
</dbReference>
<evidence type="ECO:0000256" key="5">
    <source>
        <dbReference type="ARBA" id="ARBA00022737"/>
    </source>
</evidence>
<comment type="caution">
    <text evidence="8">The sequence shown here is derived from an EMBL/GenBank/DDBJ whole genome shotgun (WGS) entry which is preliminary data.</text>
</comment>
<dbReference type="GO" id="GO:0031087">
    <property type="term" value="P:deadenylation-independent decapping of nuclear-transcribed mRNA"/>
    <property type="evidence" value="ECO:0007669"/>
    <property type="project" value="InterPro"/>
</dbReference>
<dbReference type="EMBL" id="LFJN01000029">
    <property type="protein sequence ID" value="KPI36629.1"/>
    <property type="molecule type" value="Genomic_DNA"/>
</dbReference>
<accession>A0A0N0NJH1</accession>
<dbReference type="GeneID" id="28742458"/>
<dbReference type="Pfam" id="PF24106">
    <property type="entry name" value="Beta-prop_EDC4L"/>
    <property type="match status" value="1"/>
</dbReference>
<dbReference type="OrthoDB" id="21128at2759"/>
<comment type="similarity">
    <text evidence="2">Belongs to the WD repeat EDC4 family.</text>
</comment>
<evidence type="ECO:0000256" key="1">
    <source>
        <dbReference type="ARBA" id="ARBA00004201"/>
    </source>
</evidence>
<feature type="domain" description="EDC4-like protein pdc1 beta-propeller" evidence="7">
    <location>
        <begin position="508"/>
        <end position="699"/>
    </location>
</feature>
<dbReference type="PANTHER" id="PTHR15598:SF5">
    <property type="entry name" value="ENHANCER OF MRNA-DECAPPING PROTEIN 4"/>
    <property type="match status" value="1"/>
</dbReference>
<protein>
    <recommendedName>
        <fullName evidence="7">EDC4-like protein pdc1 beta-propeller domain-containing protein</fullName>
    </recommendedName>
</protein>